<dbReference type="InterPro" id="IPR050367">
    <property type="entry name" value="APC_superfamily"/>
</dbReference>
<evidence type="ECO:0000256" key="2">
    <source>
        <dbReference type="ARBA" id="ARBA00004651"/>
    </source>
</evidence>
<dbReference type="Gene3D" id="1.20.1740.10">
    <property type="entry name" value="Amino acid/polyamine transporter I"/>
    <property type="match status" value="1"/>
</dbReference>
<organism evidence="13 14">
    <name type="scientific">Proteus myxofaciens ATCC 19692</name>
    <dbReference type="NCBI Taxonomy" id="1354337"/>
    <lineage>
        <taxon>Bacteria</taxon>
        <taxon>Pseudomonadati</taxon>
        <taxon>Pseudomonadota</taxon>
        <taxon>Gammaproteobacteria</taxon>
        <taxon>Enterobacterales</taxon>
        <taxon>Morganellaceae</taxon>
        <taxon>Proteus</taxon>
    </lineage>
</organism>
<evidence type="ECO:0000313" key="13">
    <source>
        <dbReference type="EMBL" id="OAT21506.1"/>
    </source>
</evidence>
<evidence type="ECO:0000256" key="7">
    <source>
        <dbReference type="ARBA" id="ARBA00022475"/>
    </source>
</evidence>
<comment type="similarity">
    <text evidence="3">Belongs to the amino acid-polyamine-organocation (APC) superfamily. Glutamate:GABA antiporter (GGA) (TC 2.A.3.7) family.</text>
</comment>
<reference evidence="13 14" key="1">
    <citation type="submission" date="2016-04" db="EMBL/GenBank/DDBJ databases">
        <title>ATOL: Assembling a taxonomically balanced genome-scale reconstruction of the evolutionary history of the Enterobacteriaceae.</title>
        <authorList>
            <person name="Plunkett G.III."/>
            <person name="Neeno-Eckwall E.C."/>
            <person name="Glasner J.D."/>
            <person name="Perna N.T."/>
        </authorList>
    </citation>
    <scope>NUCLEOTIDE SEQUENCE [LARGE SCALE GENOMIC DNA]</scope>
    <source>
        <strain evidence="13 14">ATCC 19692</strain>
    </source>
</reference>
<feature type="transmembrane region" description="Helical" evidence="12">
    <location>
        <begin position="367"/>
        <end position="392"/>
    </location>
</feature>
<dbReference type="STRING" id="1354337.M983_3110"/>
<comment type="caution">
    <text evidence="13">The sequence shown here is derived from an EMBL/GenBank/DDBJ whole genome shotgun (WGS) entry which is preliminary data.</text>
</comment>
<dbReference type="GO" id="GO:0006865">
    <property type="term" value="P:amino acid transport"/>
    <property type="evidence" value="ECO:0007669"/>
    <property type="project" value="UniProtKB-KW"/>
</dbReference>
<dbReference type="PANTHER" id="PTHR42770">
    <property type="entry name" value="AMINO ACID TRANSPORTER-RELATED"/>
    <property type="match status" value="1"/>
</dbReference>
<feature type="transmembrane region" description="Helical" evidence="12">
    <location>
        <begin position="158"/>
        <end position="178"/>
    </location>
</feature>
<dbReference type="PIRSF" id="PIRSF006060">
    <property type="entry name" value="AA_transporter"/>
    <property type="match status" value="1"/>
</dbReference>
<evidence type="ECO:0000256" key="3">
    <source>
        <dbReference type="ARBA" id="ARBA00010503"/>
    </source>
</evidence>
<comment type="catalytic activity">
    <reaction evidence="1">
        <text>4-aminobutanoate(in) + L-glutamate(out) = 4-aminobutanoate(out) + L-glutamate(in)</text>
        <dbReference type="Rhea" id="RHEA:28919"/>
        <dbReference type="ChEBI" id="CHEBI:29985"/>
        <dbReference type="ChEBI" id="CHEBI:59888"/>
    </reaction>
</comment>
<feature type="transmembrane region" description="Helical" evidence="12">
    <location>
        <begin position="413"/>
        <end position="432"/>
    </location>
</feature>
<evidence type="ECO:0000256" key="4">
    <source>
        <dbReference type="ARBA" id="ARBA00018235"/>
    </source>
</evidence>
<protein>
    <recommendedName>
        <fullName evidence="4">Glutamate/gamma-aminobutyrate antiporter</fullName>
    </recommendedName>
</protein>
<dbReference type="PATRIC" id="fig|1354337.4.peg.3210"/>
<keyword evidence="5" id="KW-0813">Transport</keyword>
<dbReference type="RefSeq" id="WP_066753162.1">
    <property type="nucleotide sequence ID" value="NZ_LXEN01000155.1"/>
</dbReference>
<evidence type="ECO:0000256" key="10">
    <source>
        <dbReference type="ARBA" id="ARBA00022989"/>
    </source>
</evidence>
<dbReference type="InterPro" id="IPR004759">
    <property type="entry name" value="Glu_antiport"/>
</dbReference>
<gene>
    <name evidence="13" type="ORF">M983_3110</name>
</gene>
<keyword evidence="9" id="KW-0029">Amino-acid transport</keyword>
<dbReference type="NCBIfam" id="TIGR00910">
    <property type="entry name" value="2A0307_GadC"/>
    <property type="match status" value="1"/>
</dbReference>
<dbReference type="OrthoDB" id="9117841at2"/>
<dbReference type="GO" id="GO:0005886">
    <property type="term" value="C:plasma membrane"/>
    <property type="evidence" value="ECO:0007669"/>
    <property type="project" value="UniProtKB-SubCell"/>
</dbReference>
<feature type="transmembrane region" description="Helical" evidence="12">
    <location>
        <begin position="238"/>
        <end position="260"/>
    </location>
</feature>
<evidence type="ECO:0000256" key="9">
    <source>
        <dbReference type="ARBA" id="ARBA00022970"/>
    </source>
</evidence>
<evidence type="ECO:0000313" key="14">
    <source>
        <dbReference type="Proteomes" id="UP000094023"/>
    </source>
</evidence>
<keyword evidence="14" id="KW-1185">Reference proteome</keyword>
<dbReference type="InterPro" id="IPR002293">
    <property type="entry name" value="AA/rel_permease1"/>
</dbReference>
<evidence type="ECO:0000256" key="1">
    <source>
        <dbReference type="ARBA" id="ARBA00001341"/>
    </source>
</evidence>
<accession>A0A198FB55</accession>
<keyword evidence="11 12" id="KW-0472">Membrane</keyword>
<feature type="transmembrane region" description="Helical" evidence="12">
    <location>
        <begin position="444"/>
        <end position="465"/>
    </location>
</feature>
<keyword evidence="6" id="KW-0050">Antiport</keyword>
<feature type="transmembrane region" description="Helical" evidence="12">
    <location>
        <begin position="128"/>
        <end position="146"/>
    </location>
</feature>
<feature type="transmembrane region" description="Helical" evidence="12">
    <location>
        <begin position="87"/>
        <end position="108"/>
    </location>
</feature>
<evidence type="ECO:0000256" key="5">
    <source>
        <dbReference type="ARBA" id="ARBA00022448"/>
    </source>
</evidence>
<evidence type="ECO:0000256" key="8">
    <source>
        <dbReference type="ARBA" id="ARBA00022692"/>
    </source>
</evidence>
<dbReference type="GO" id="GO:0015297">
    <property type="term" value="F:antiporter activity"/>
    <property type="evidence" value="ECO:0007669"/>
    <property type="project" value="UniProtKB-KW"/>
</dbReference>
<feature type="transmembrane region" description="Helical" evidence="12">
    <location>
        <begin position="42"/>
        <end position="66"/>
    </location>
</feature>
<comment type="subcellular location">
    <subcellularLocation>
        <location evidence="2">Cell membrane</location>
        <topology evidence="2">Multi-pass membrane protein</topology>
    </subcellularLocation>
</comment>
<keyword evidence="7" id="KW-1003">Cell membrane</keyword>
<name>A0A198FB55_9GAMM</name>
<dbReference type="EMBL" id="LXEN01000155">
    <property type="protein sequence ID" value="OAT21506.1"/>
    <property type="molecule type" value="Genomic_DNA"/>
</dbReference>
<dbReference type="PANTHER" id="PTHR42770:SF15">
    <property type="entry name" value="GLUTAMATE_GAMMA-AMINOBUTYRATE ANTIPORTER-RELATED"/>
    <property type="match status" value="1"/>
</dbReference>
<evidence type="ECO:0000256" key="6">
    <source>
        <dbReference type="ARBA" id="ARBA00022449"/>
    </source>
</evidence>
<evidence type="ECO:0000256" key="11">
    <source>
        <dbReference type="ARBA" id="ARBA00023136"/>
    </source>
</evidence>
<dbReference type="AlphaFoldDB" id="A0A198FB55"/>
<keyword evidence="8 12" id="KW-0812">Transmembrane</keyword>
<keyword evidence="10 12" id="KW-1133">Transmembrane helix</keyword>
<feature type="transmembrane region" description="Helical" evidence="12">
    <location>
        <begin position="332"/>
        <end position="355"/>
    </location>
</feature>
<proteinExistence type="inferred from homology"/>
<feature type="transmembrane region" description="Helical" evidence="12">
    <location>
        <begin position="12"/>
        <end position="30"/>
    </location>
</feature>
<feature type="transmembrane region" description="Helical" evidence="12">
    <location>
        <begin position="198"/>
        <end position="217"/>
    </location>
</feature>
<dbReference type="Proteomes" id="UP000094023">
    <property type="component" value="Unassembled WGS sequence"/>
</dbReference>
<dbReference type="Pfam" id="PF13520">
    <property type="entry name" value="AA_permease_2"/>
    <property type="match status" value="1"/>
</dbReference>
<sequence length="515" mass="55444">MVTATKSPVPKQLTLLGFFAITASMVMAVYEYPTFATSGFSLVFFLLLGGFLWFIPVALCAAEMATVEGWQEGGIFAWVSNTLGERWGFAAISFGYLQIAIGFIPMLYFVLGALSYILNWPELNTNPVIKTIAALIILWVLAFTQFGGTKYTASIAKLGFFAGILLPAIILVCLAISYLASGAPLAIEMSAETFIPDFSQIGTLVVFVAFILSYMGVEASATHVNEMKNPGRDYPLAMFLLMIAAICLSSIGGLSVAAVIPNSEINLSAGVVQTFNVLVSHFSSGLDWAVRIIAALLLLGVLAEIASWIVGPSRGMYVAAEKGILPKAFAKVNKNGVPVTLVISQLVITTIAIIVLTNTGGGGNMSFLIALALTVVIYLCSYFMLFTGYIQLVRKQSDKKREFQIPGGKGVKIAVALAGLILSILAFVVSFFPPSSLPTPGSETTYVTLLVVSFLVIFALPFIIYMCHSKTGKTTNVTRVHIKTHNAPAGHFFIHPRARSTHYLLLEDKSHTNDK</sequence>
<evidence type="ECO:0000256" key="12">
    <source>
        <dbReference type="SAM" id="Phobius"/>
    </source>
</evidence>
<feature type="transmembrane region" description="Helical" evidence="12">
    <location>
        <begin position="288"/>
        <end position="311"/>
    </location>
</feature>